<reference evidence="3" key="1">
    <citation type="submission" date="2020-09" db="EMBL/GenBank/DDBJ databases">
        <title>The genome sequence of strain Labrenzia suaedae 4C16A.</title>
        <authorList>
            <person name="Liu Y."/>
        </authorList>
    </citation>
    <scope>NUCLEOTIDE SEQUENCE [LARGE SCALE GENOMIC DNA]</scope>
    <source>
        <strain evidence="3">4C16A</strain>
    </source>
</reference>
<dbReference type="EMBL" id="JACYXI010000014">
    <property type="protein sequence ID" value="MBD8893597.1"/>
    <property type="molecule type" value="Genomic_DNA"/>
</dbReference>
<dbReference type="CDD" id="cd13602">
    <property type="entry name" value="PBP2_TRAP_BpDctp6_7"/>
    <property type="match status" value="1"/>
</dbReference>
<dbReference type="SUPFAM" id="SSF53850">
    <property type="entry name" value="Periplasmic binding protein-like II"/>
    <property type="match status" value="1"/>
</dbReference>
<dbReference type="PANTHER" id="PTHR33376">
    <property type="match status" value="1"/>
</dbReference>
<accession>A0ABR9CRT9</accession>
<keyword evidence="3" id="KW-1185">Reference proteome</keyword>
<organism evidence="2 3">
    <name type="scientific">Roseibium litorale</name>
    <dbReference type="NCBI Taxonomy" id="2803841"/>
    <lineage>
        <taxon>Bacteria</taxon>
        <taxon>Pseudomonadati</taxon>
        <taxon>Pseudomonadota</taxon>
        <taxon>Alphaproteobacteria</taxon>
        <taxon>Hyphomicrobiales</taxon>
        <taxon>Stappiaceae</taxon>
        <taxon>Roseibium</taxon>
    </lineage>
</organism>
<protein>
    <submittedName>
        <fullName evidence="2">TRAP transporter substrate-binding protein</fullName>
    </submittedName>
</protein>
<gene>
    <name evidence="2" type="ORF">IG616_18780</name>
</gene>
<dbReference type="InterPro" id="IPR038404">
    <property type="entry name" value="TRAP_DctP_sf"/>
</dbReference>
<dbReference type="InterPro" id="IPR018389">
    <property type="entry name" value="DctP_fam"/>
</dbReference>
<name>A0ABR9CRT9_9HYPH</name>
<evidence type="ECO:0000313" key="3">
    <source>
        <dbReference type="Proteomes" id="UP000632063"/>
    </source>
</evidence>
<dbReference type="Pfam" id="PF03480">
    <property type="entry name" value="DctP"/>
    <property type="match status" value="1"/>
</dbReference>
<dbReference type="PANTHER" id="PTHR33376:SF4">
    <property type="entry name" value="SIALIC ACID-BINDING PERIPLASMIC PROTEIN SIAP"/>
    <property type="match status" value="1"/>
</dbReference>
<reference evidence="2 3" key="2">
    <citation type="journal article" date="2021" name="Int. J. Syst. Evol. Microbiol.">
        <title>Roseibium litorale sp. nov., isolated from a tidal flat sediment and proposal for the reclassification of Labrenzia polysiphoniae as Roseibium polysiphoniae comb. nov.</title>
        <authorList>
            <person name="Liu Y."/>
            <person name="Pei T."/>
            <person name="Du J."/>
            <person name="Chao M."/>
            <person name="Deng M.R."/>
            <person name="Zhu H."/>
        </authorList>
    </citation>
    <scope>NUCLEOTIDE SEQUENCE [LARGE SCALE GENOMIC DNA]</scope>
    <source>
        <strain evidence="2 3">4C16A</strain>
    </source>
</reference>
<dbReference type="Proteomes" id="UP000632063">
    <property type="component" value="Unassembled WGS sequence"/>
</dbReference>
<sequence>MSREALFRGLRPGAERAPSPALVRRVACWLQSASRHLTGEFQVRQILAALTIAAGLAQPALAETIELKVLGQPGSTGLIQKNKEVPFFENLAKETGLDISVNFQPLDVTGIKDTEELRILKGGLFNVVSLRLSQVSRDDPSILGLDLVGLNPTYADGKKTVEEYLPIVDKALQEKFNTKLLGVWPFGPQVLFCKPEIKGLKDLKGYKVRVYDQNLAKFIESVGGIPVPLGFAEVQQSLSRGVVDCAVTGPSSANSAAWPEVTTHVLPLAFQIAVNGYGINLDTWNKFSPEEQAKLETAFKGLVDDIWVYSEELFDDAMRCNVGKTPCELNKPYNLTEVPISEEDLALVQNAVKELSFPAWAEVCDATRPTCSADWKATVGKRLGM</sequence>
<keyword evidence="1" id="KW-0732">Signal</keyword>
<proteinExistence type="predicted"/>
<dbReference type="NCBIfam" id="NF037995">
    <property type="entry name" value="TRAP_S1"/>
    <property type="match status" value="1"/>
</dbReference>
<dbReference type="Gene3D" id="3.40.190.170">
    <property type="entry name" value="Bacterial extracellular solute-binding protein, family 7"/>
    <property type="match status" value="1"/>
</dbReference>
<evidence type="ECO:0000256" key="1">
    <source>
        <dbReference type="ARBA" id="ARBA00022729"/>
    </source>
</evidence>
<comment type="caution">
    <text evidence="2">The sequence shown here is derived from an EMBL/GenBank/DDBJ whole genome shotgun (WGS) entry which is preliminary data.</text>
</comment>
<evidence type="ECO:0000313" key="2">
    <source>
        <dbReference type="EMBL" id="MBD8893597.1"/>
    </source>
</evidence>